<gene>
    <name evidence="2" type="ORF">S03H2_50664</name>
</gene>
<evidence type="ECO:0000259" key="1">
    <source>
        <dbReference type="Pfam" id="PF12706"/>
    </source>
</evidence>
<dbReference type="PANTHER" id="PTHR13754:SF13">
    <property type="entry name" value="METALLO-BETA-LACTAMASE SUPERFAMILY PROTEIN (AFU_ORTHOLOGUE AFUA_3G07630)"/>
    <property type="match status" value="1"/>
</dbReference>
<dbReference type="Pfam" id="PF12706">
    <property type="entry name" value="Lactamase_B_2"/>
    <property type="match status" value="1"/>
</dbReference>
<comment type="caution">
    <text evidence="2">The sequence shown here is derived from an EMBL/GenBank/DDBJ whole genome shotgun (WGS) entry which is preliminary data.</text>
</comment>
<dbReference type="PANTHER" id="PTHR13754">
    <property type="entry name" value="METALLO-BETA-LACTAMASE SUPERFAMILY PROTEIN"/>
    <property type="match status" value="1"/>
</dbReference>
<protein>
    <recommendedName>
        <fullName evidence="1">Metallo-beta-lactamase domain-containing protein</fullName>
    </recommendedName>
</protein>
<dbReference type="InterPro" id="IPR001279">
    <property type="entry name" value="Metallo-B-lactamas"/>
</dbReference>
<accession>X1HCP8</accession>
<feature type="non-terminal residue" evidence="2">
    <location>
        <position position="178"/>
    </location>
</feature>
<dbReference type="Gene3D" id="3.60.15.10">
    <property type="entry name" value="Ribonuclease Z/Hydroxyacylglutathione hydrolase-like"/>
    <property type="match status" value="1"/>
</dbReference>
<reference evidence="2" key="1">
    <citation type="journal article" date="2014" name="Front. Microbiol.">
        <title>High frequency of phylogenetically diverse reductive dehalogenase-homologous genes in deep subseafloor sedimentary metagenomes.</title>
        <authorList>
            <person name="Kawai M."/>
            <person name="Futagami T."/>
            <person name="Toyoda A."/>
            <person name="Takaki Y."/>
            <person name="Nishi S."/>
            <person name="Hori S."/>
            <person name="Arai W."/>
            <person name="Tsubouchi T."/>
            <person name="Morono Y."/>
            <person name="Uchiyama I."/>
            <person name="Ito T."/>
            <person name="Fujiyama A."/>
            <person name="Inagaki F."/>
            <person name="Takami H."/>
        </authorList>
    </citation>
    <scope>NUCLEOTIDE SEQUENCE</scope>
    <source>
        <strain evidence="2">Expedition CK06-06</strain>
    </source>
</reference>
<dbReference type="InterPro" id="IPR041712">
    <property type="entry name" value="DHPS-like_MBL-fold"/>
</dbReference>
<dbReference type="SUPFAM" id="SSF56281">
    <property type="entry name" value="Metallo-hydrolase/oxidoreductase"/>
    <property type="match status" value="1"/>
</dbReference>
<dbReference type="CDD" id="cd07713">
    <property type="entry name" value="DHPS-like_MBL-fold"/>
    <property type="match status" value="1"/>
</dbReference>
<evidence type="ECO:0000313" key="2">
    <source>
        <dbReference type="EMBL" id="GAH67177.1"/>
    </source>
</evidence>
<feature type="domain" description="Metallo-beta-lactamase" evidence="1">
    <location>
        <begin position="30"/>
        <end position="103"/>
    </location>
</feature>
<organism evidence="2">
    <name type="scientific">marine sediment metagenome</name>
    <dbReference type="NCBI Taxonomy" id="412755"/>
    <lineage>
        <taxon>unclassified sequences</taxon>
        <taxon>metagenomes</taxon>
        <taxon>ecological metagenomes</taxon>
    </lineage>
</organism>
<dbReference type="AlphaFoldDB" id="X1HCP8"/>
<name>X1HCP8_9ZZZZ</name>
<sequence length="178" mass="19370">MKLHIVYDNNAAEGYRAHWGFACVVDGQERVLFDTGMDPAVLQFNMEHAGIDPASIDKVVLSHDHDDHRDGLPYVSAHNTRAELFILPTFGPVARELAGQLRIREVTEPCEISPGMHSTGPVEGVAWEQALALETEKGIVLVTGCSHPGVDKLIEKARPFGDLHAVLGGFHGSDKLEA</sequence>
<dbReference type="GO" id="GO:0016740">
    <property type="term" value="F:transferase activity"/>
    <property type="evidence" value="ECO:0007669"/>
    <property type="project" value="TreeGrafter"/>
</dbReference>
<dbReference type="InterPro" id="IPR036866">
    <property type="entry name" value="RibonucZ/Hydroxyglut_hydro"/>
</dbReference>
<proteinExistence type="predicted"/>
<dbReference type="EMBL" id="BARU01032100">
    <property type="protein sequence ID" value="GAH67177.1"/>
    <property type="molecule type" value="Genomic_DNA"/>
</dbReference>
<dbReference type="InterPro" id="IPR052926">
    <property type="entry name" value="Metallo-beta-lactamase_dom"/>
</dbReference>